<sequence length="74" mass="8308">MKPGVSSLACEKRTKVVRRAHNEQVQVNSFKIHVGKLLYIDTVALTLDKTTIVDSFFFLLGSEDASWPVSQEVQ</sequence>
<dbReference type="EMBL" id="VEVO01000019">
    <property type="protein sequence ID" value="KAF0026346.1"/>
    <property type="molecule type" value="Genomic_DNA"/>
</dbReference>
<protein>
    <submittedName>
        <fullName evidence="1">Uncharacterized protein</fullName>
    </submittedName>
</protein>
<name>A0A6A4RUH1_SCOMX</name>
<comment type="caution">
    <text evidence="1">The sequence shown here is derived from an EMBL/GenBank/DDBJ whole genome shotgun (WGS) entry which is preliminary data.</text>
</comment>
<proteinExistence type="predicted"/>
<dbReference type="Proteomes" id="UP000438429">
    <property type="component" value="Unassembled WGS sequence"/>
</dbReference>
<gene>
    <name evidence="1" type="ORF">F2P81_021083</name>
</gene>
<dbReference type="AlphaFoldDB" id="A0A6A4RUH1"/>
<evidence type="ECO:0000313" key="1">
    <source>
        <dbReference type="EMBL" id="KAF0026346.1"/>
    </source>
</evidence>
<evidence type="ECO:0000313" key="2">
    <source>
        <dbReference type="Proteomes" id="UP000438429"/>
    </source>
</evidence>
<organism evidence="1 2">
    <name type="scientific">Scophthalmus maximus</name>
    <name type="common">Turbot</name>
    <name type="synonym">Psetta maxima</name>
    <dbReference type="NCBI Taxonomy" id="52904"/>
    <lineage>
        <taxon>Eukaryota</taxon>
        <taxon>Metazoa</taxon>
        <taxon>Chordata</taxon>
        <taxon>Craniata</taxon>
        <taxon>Vertebrata</taxon>
        <taxon>Euteleostomi</taxon>
        <taxon>Actinopterygii</taxon>
        <taxon>Neopterygii</taxon>
        <taxon>Teleostei</taxon>
        <taxon>Neoteleostei</taxon>
        <taxon>Acanthomorphata</taxon>
        <taxon>Carangaria</taxon>
        <taxon>Pleuronectiformes</taxon>
        <taxon>Pleuronectoidei</taxon>
        <taxon>Scophthalmidae</taxon>
        <taxon>Scophthalmus</taxon>
    </lineage>
</organism>
<accession>A0A6A4RUH1</accession>
<reference evidence="1 2" key="1">
    <citation type="submission" date="2019-06" db="EMBL/GenBank/DDBJ databases">
        <title>Draft genomes of female and male turbot (Scophthalmus maximus).</title>
        <authorList>
            <person name="Xu H."/>
            <person name="Xu X.-W."/>
            <person name="Shao C."/>
            <person name="Chen S."/>
        </authorList>
    </citation>
    <scope>NUCLEOTIDE SEQUENCE [LARGE SCALE GENOMIC DNA]</scope>
    <source>
        <strain evidence="1">Ysfricsl-2016a</strain>
        <tissue evidence="1">Blood</tissue>
    </source>
</reference>